<dbReference type="InterPro" id="IPR058450">
    <property type="entry name" value="DUF8137"/>
</dbReference>
<protein>
    <recommendedName>
        <fullName evidence="1">C2H2-type domain-containing protein</fullName>
    </recommendedName>
</protein>
<dbReference type="PATRIC" id="fig|1227457.3.peg.265"/>
<organism evidence="2 3">
    <name type="scientific">Halococcus thailandensis JCM 13552</name>
    <dbReference type="NCBI Taxonomy" id="1227457"/>
    <lineage>
        <taxon>Archaea</taxon>
        <taxon>Methanobacteriati</taxon>
        <taxon>Methanobacteriota</taxon>
        <taxon>Stenosarchaea group</taxon>
        <taxon>Halobacteria</taxon>
        <taxon>Halobacteriales</taxon>
        <taxon>Halococcaceae</taxon>
        <taxon>Halococcus</taxon>
    </lineage>
</organism>
<dbReference type="EMBL" id="AOMF01000030">
    <property type="protein sequence ID" value="EMA56588.1"/>
    <property type="molecule type" value="Genomic_DNA"/>
</dbReference>
<evidence type="ECO:0000259" key="1">
    <source>
        <dbReference type="PROSITE" id="PS50157"/>
    </source>
</evidence>
<dbReference type="Pfam" id="PF26458">
    <property type="entry name" value="DUF8137"/>
    <property type="match status" value="1"/>
</dbReference>
<dbReference type="AlphaFoldDB" id="M0NGC1"/>
<keyword evidence="3" id="KW-1185">Reference proteome</keyword>
<proteinExistence type="predicted"/>
<dbReference type="Proteomes" id="UP000011680">
    <property type="component" value="Unassembled WGS sequence"/>
</dbReference>
<dbReference type="eggNOG" id="arCOG06280">
    <property type="taxonomic scope" value="Archaea"/>
</dbReference>
<reference evidence="2 3" key="1">
    <citation type="journal article" date="2014" name="PLoS Genet.">
        <title>Phylogenetically driven sequencing of extremely halophilic archaea reveals strategies for static and dynamic osmo-response.</title>
        <authorList>
            <person name="Becker E.A."/>
            <person name="Seitzer P.M."/>
            <person name="Tritt A."/>
            <person name="Larsen D."/>
            <person name="Krusor M."/>
            <person name="Yao A.I."/>
            <person name="Wu D."/>
            <person name="Madern D."/>
            <person name="Eisen J.A."/>
            <person name="Darling A.E."/>
            <person name="Facciotti M.T."/>
        </authorList>
    </citation>
    <scope>NUCLEOTIDE SEQUENCE [LARGE SCALE GENOMIC DNA]</scope>
    <source>
        <strain evidence="2 3">JCM 13552</strain>
    </source>
</reference>
<evidence type="ECO:0000313" key="3">
    <source>
        <dbReference type="Proteomes" id="UP000011680"/>
    </source>
</evidence>
<dbReference type="InterPro" id="IPR013087">
    <property type="entry name" value="Znf_C2H2_type"/>
</dbReference>
<dbReference type="RefSeq" id="WP_007736869.1">
    <property type="nucleotide sequence ID" value="NZ_AOMF01000030.1"/>
</dbReference>
<name>M0NGC1_9EURY</name>
<gene>
    <name evidence="2" type="ORF">C451_01498</name>
</gene>
<accession>M0NGC1</accession>
<evidence type="ECO:0000313" key="2">
    <source>
        <dbReference type="EMBL" id="EMA56588.1"/>
    </source>
</evidence>
<comment type="caution">
    <text evidence="2">The sequence shown here is derived from an EMBL/GenBank/DDBJ whole genome shotgun (WGS) entry which is preliminary data.</text>
</comment>
<sequence>MNTKMSHKCGACGETFTTLSRLRLHDCPEEASKSQDPLSSFDAFLDSISDGIEADMQRNVQEREKRGLEAASETLKTNLEVAAQGDVDAAFRSVAQYERELKEYHDAEDYDTYRGILWAFYEPAAEAIDEIATREGWDFLADLIDAYPRESPADEPLASPVIENAVGRHVVRTRLRDGVAAISVDALAYLGSFWESMGDVSGEESFTYGWGIGHPEYSVADHLHEVVTEELFWVLGVLSHTFHADQHAAADLLEALLTAKRIDYEDRYMLASILATVDHDSAPQIPRYWDLRKDLDDQFEFDEAVKSRLRETIETEGFHERLPENWTFSDMDV</sequence>
<dbReference type="PROSITE" id="PS50157">
    <property type="entry name" value="ZINC_FINGER_C2H2_2"/>
    <property type="match status" value="1"/>
</dbReference>
<feature type="domain" description="C2H2-type" evidence="1">
    <location>
        <begin position="7"/>
        <end position="37"/>
    </location>
</feature>